<keyword evidence="2" id="KW-0863">Zinc-finger</keyword>
<dbReference type="GO" id="GO:0008270">
    <property type="term" value="F:zinc ion binding"/>
    <property type="evidence" value="ECO:0007669"/>
    <property type="project" value="UniProtKB-KW"/>
</dbReference>
<evidence type="ECO:0000256" key="3">
    <source>
        <dbReference type="SAM" id="MobiDB-lite"/>
    </source>
</evidence>
<dbReference type="EMBL" id="KV417602">
    <property type="protein sequence ID" value="KZP15609.1"/>
    <property type="molecule type" value="Genomic_DNA"/>
</dbReference>
<feature type="non-terminal residue" evidence="5">
    <location>
        <position position="414"/>
    </location>
</feature>
<reference evidence="5 6" key="1">
    <citation type="journal article" date="2016" name="Mol. Biol. Evol.">
        <title>Comparative Genomics of Early-Diverging Mushroom-Forming Fungi Provides Insights into the Origins of Lignocellulose Decay Capabilities.</title>
        <authorList>
            <person name="Nagy L.G."/>
            <person name="Riley R."/>
            <person name="Tritt A."/>
            <person name="Adam C."/>
            <person name="Daum C."/>
            <person name="Floudas D."/>
            <person name="Sun H."/>
            <person name="Yadav J.S."/>
            <person name="Pangilinan J."/>
            <person name="Larsson K.H."/>
            <person name="Matsuura K."/>
            <person name="Barry K."/>
            <person name="Labutti K."/>
            <person name="Kuo R."/>
            <person name="Ohm R.A."/>
            <person name="Bhattacharya S.S."/>
            <person name="Shirouzu T."/>
            <person name="Yoshinaga Y."/>
            <person name="Martin F.M."/>
            <person name="Grigoriev I.V."/>
            <person name="Hibbett D.S."/>
        </authorList>
    </citation>
    <scope>NUCLEOTIDE SEQUENCE [LARGE SCALE GENOMIC DNA]</scope>
    <source>
        <strain evidence="5 6">CBS 109695</strain>
    </source>
</reference>
<sequence>MVYISSPSEETQFDSGPSATFSRPGVVNSTLTMPLKHAKTAPAKFRGKYNKIREFIMHYELLLALHNVTSESDKCDLVTRYCSTEVTEFIKALPSYNNDNWNELKNDLLKYYDADQDLKKYHAPDLAKFARTSRKGKIRRLSEWRKYGRKFITIGGWLLKKKKISESEFATQYWNGIPRSFRSKIENRLLAKDPARSLTEPFKVSEINTAAEGLLQRDRFDSYLNNSDDDSDGSDSDSEDDDSSSDSEDDFRKLRNKLKKKVKIPTKKARFSVSESESDSSDNESPAKGRVNKSLKRKVNAKNEPDVDTLIKELNSMSINDPGYAALVYRAMKRDPDILKVVRPTPYTGNSSLPPRQFINAPPAPQHQFINNTYTPATPPMSDECFGCLKTGHIISRCPKMAELISKGLIQRLD</sequence>
<dbReference type="GO" id="GO:0003676">
    <property type="term" value="F:nucleic acid binding"/>
    <property type="evidence" value="ECO:0007669"/>
    <property type="project" value="InterPro"/>
</dbReference>
<name>A0A166EC15_9AGAM</name>
<proteinExistence type="predicted"/>
<dbReference type="Proteomes" id="UP000076532">
    <property type="component" value="Unassembled WGS sequence"/>
</dbReference>
<dbReference type="InterPro" id="IPR001878">
    <property type="entry name" value="Znf_CCHC"/>
</dbReference>
<evidence type="ECO:0000313" key="5">
    <source>
        <dbReference type="EMBL" id="KZP15609.1"/>
    </source>
</evidence>
<keyword evidence="1" id="KW-0507">mRNA processing</keyword>
<keyword evidence="2" id="KW-0862">Zinc</keyword>
<keyword evidence="6" id="KW-1185">Reference proteome</keyword>
<evidence type="ECO:0000256" key="1">
    <source>
        <dbReference type="ARBA" id="ARBA00022664"/>
    </source>
</evidence>
<evidence type="ECO:0000256" key="2">
    <source>
        <dbReference type="PROSITE-ProRule" id="PRU00047"/>
    </source>
</evidence>
<dbReference type="InterPro" id="IPR036875">
    <property type="entry name" value="Znf_CCHC_sf"/>
</dbReference>
<organism evidence="5 6">
    <name type="scientific">Athelia psychrophila</name>
    <dbReference type="NCBI Taxonomy" id="1759441"/>
    <lineage>
        <taxon>Eukaryota</taxon>
        <taxon>Fungi</taxon>
        <taxon>Dikarya</taxon>
        <taxon>Basidiomycota</taxon>
        <taxon>Agaricomycotina</taxon>
        <taxon>Agaricomycetes</taxon>
        <taxon>Agaricomycetidae</taxon>
        <taxon>Atheliales</taxon>
        <taxon>Atheliaceae</taxon>
        <taxon>Athelia</taxon>
    </lineage>
</organism>
<feature type="compositionally biased region" description="Basic residues" evidence="3">
    <location>
        <begin position="290"/>
        <end position="300"/>
    </location>
</feature>
<evidence type="ECO:0000259" key="4">
    <source>
        <dbReference type="PROSITE" id="PS50158"/>
    </source>
</evidence>
<protein>
    <recommendedName>
        <fullName evidence="4">CCHC-type domain-containing protein</fullName>
    </recommendedName>
</protein>
<dbReference type="SUPFAM" id="SSF57756">
    <property type="entry name" value="Retrovirus zinc finger-like domains"/>
    <property type="match status" value="1"/>
</dbReference>
<feature type="region of interest" description="Disordered" evidence="3">
    <location>
        <begin position="1"/>
        <end position="20"/>
    </location>
</feature>
<feature type="compositionally biased region" description="Acidic residues" evidence="3">
    <location>
        <begin position="227"/>
        <end position="249"/>
    </location>
</feature>
<dbReference type="AlphaFoldDB" id="A0A166EC15"/>
<feature type="region of interest" description="Disordered" evidence="3">
    <location>
        <begin position="265"/>
        <end position="300"/>
    </location>
</feature>
<gene>
    <name evidence="5" type="ORF">FIBSPDRAFT_749829</name>
</gene>
<evidence type="ECO:0000313" key="6">
    <source>
        <dbReference type="Proteomes" id="UP000076532"/>
    </source>
</evidence>
<dbReference type="GO" id="GO:0006397">
    <property type="term" value="P:mRNA processing"/>
    <property type="evidence" value="ECO:0007669"/>
    <property type="project" value="UniProtKB-KW"/>
</dbReference>
<feature type="domain" description="CCHC-type" evidence="4">
    <location>
        <begin position="385"/>
        <end position="400"/>
    </location>
</feature>
<dbReference type="PROSITE" id="PS50158">
    <property type="entry name" value="ZF_CCHC"/>
    <property type="match status" value="1"/>
</dbReference>
<dbReference type="STRING" id="436010.A0A166EC15"/>
<accession>A0A166EC15</accession>
<dbReference type="OrthoDB" id="3268646at2759"/>
<keyword evidence="2" id="KW-0479">Metal-binding</keyword>
<feature type="region of interest" description="Disordered" evidence="3">
    <location>
        <begin position="222"/>
        <end position="251"/>
    </location>
</feature>